<dbReference type="InterPro" id="IPR003599">
    <property type="entry name" value="Ig_sub"/>
</dbReference>
<keyword evidence="7" id="KW-0393">Immunoglobulin domain</keyword>
<dbReference type="SMART" id="SM00409">
    <property type="entry name" value="IG"/>
    <property type="match status" value="2"/>
</dbReference>
<dbReference type="Ensembl" id="ENSOSIT00000053680.1">
    <property type="protein sequence ID" value="ENSOSIP00000051110.1"/>
    <property type="gene ID" value="ENSOSIG00000023751.1"/>
</dbReference>
<evidence type="ECO:0000313" key="10">
    <source>
        <dbReference type="Ensembl" id="ENSOSIP00000051110.1"/>
    </source>
</evidence>
<keyword evidence="11" id="KW-1185">Reference proteome</keyword>
<dbReference type="InterPro" id="IPR003597">
    <property type="entry name" value="Ig_C1-set"/>
</dbReference>
<dbReference type="InterPro" id="IPR007110">
    <property type="entry name" value="Ig-like_dom"/>
</dbReference>
<dbReference type="GeneTree" id="ENSGT00940000164625"/>
<name>A0A8C8A5C6_9TELE</name>
<evidence type="ECO:0000259" key="9">
    <source>
        <dbReference type="PROSITE" id="PS50835"/>
    </source>
</evidence>
<dbReference type="InterPro" id="IPR013106">
    <property type="entry name" value="Ig_V-set"/>
</dbReference>
<evidence type="ECO:0000256" key="6">
    <source>
        <dbReference type="ARBA" id="ARBA00023170"/>
    </source>
</evidence>
<dbReference type="InterPro" id="IPR051117">
    <property type="entry name" value="TRG_var/const_region"/>
</dbReference>
<reference evidence="10" key="1">
    <citation type="submission" date="2025-08" db="UniProtKB">
        <authorList>
            <consortium name="Ensembl"/>
        </authorList>
    </citation>
    <scope>IDENTIFICATION</scope>
</reference>
<dbReference type="InterPro" id="IPR013783">
    <property type="entry name" value="Ig-like_fold"/>
</dbReference>
<dbReference type="PANTHER" id="PTHR19256:SF65">
    <property type="entry name" value="T CELL RECEPTOR GAMMA CONSTANT 1-RELATED"/>
    <property type="match status" value="1"/>
</dbReference>
<dbReference type="AlphaFoldDB" id="A0A8C8A5C6"/>
<dbReference type="SMART" id="SM00406">
    <property type="entry name" value="IGv"/>
    <property type="match status" value="1"/>
</dbReference>
<keyword evidence="2 8" id="KW-0812">Transmembrane</keyword>
<dbReference type="InterPro" id="IPR036179">
    <property type="entry name" value="Ig-like_dom_sf"/>
</dbReference>
<keyword evidence="4 8" id="KW-0472">Membrane</keyword>
<dbReference type="SMART" id="SM00407">
    <property type="entry name" value="IGc1"/>
    <property type="match status" value="1"/>
</dbReference>
<protein>
    <recommendedName>
        <fullName evidence="9">Ig-like domain-containing protein</fullName>
    </recommendedName>
</protein>
<evidence type="ECO:0000256" key="2">
    <source>
        <dbReference type="ARBA" id="ARBA00022692"/>
    </source>
</evidence>
<keyword evidence="5" id="KW-1015">Disulfide bond</keyword>
<dbReference type="GO" id="GO:0016020">
    <property type="term" value="C:membrane"/>
    <property type="evidence" value="ECO:0007669"/>
    <property type="project" value="UniProtKB-SubCell"/>
</dbReference>
<evidence type="ECO:0000256" key="8">
    <source>
        <dbReference type="SAM" id="Phobius"/>
    </source>
</evidence>
<evidence type="ECO:0000256" key="5">
    <source>
        <dbReference type="ARBA" id="ARBA00023157"/>
    </source>
</evidence>
<dbReference type="FunFam" id="2.60.40.10:FF:000283">
    <property type="entry name" value="Immunoglobulin kappa constant"/>
    <property type="match status" value="1"/>
</dbReference>
<keyword evidence="3 8" id="KW-1133">Transmembrane helix</keyword>
<feature type="domain" description="Ig-like" evidence="9">
    <location>
        <begin position="138"/>
        <end position="237"/>
    </location>
</feature>
<feature type="domain" description="Ig-like" evidence="9">
    <location>
        <begin position="8"/>
        <end position="117"/>
    </location>
</feature>
<dbReference type="Pfam" id="PF07686">
    <property type="entry name" value="V-set"/>
    <property type="match status" value="1"/>
</dbReference>
<evidence type="ECO:0000256" key="7">
    <source>
        <dbReference type="ARBA" id="ARBA00023319"/>
    </source>
</evidence>
<organism evidence="10 11">
    <name type="scientific">Oryzias sinensis</name>
    <name type="common">Chinese medaka</name>
    <dbReference type="NCBI Taxonomy" id="183150"/>
    <lineage>
        <taxon>Eukaryota</taxon>
        <taxon>Metazoa</taxon>
        <taxon>Chordata</taxon>
        <taxon>Craniata</taxon>
        <taxon>Vertebrata</taxon>
        <taxon>Euteleostomi</taxon>
        <taxon>Actinopterygii</taxon>
        <taxon>Neopterygii</taxon>
        <taxon>Teleostei</taxon>
        <taxon>Neoteleostei</taxon>
        <taxon>Acanthomorphata</taxon>
        <taxon>Ovalentaria</taxon>
        <taxon>Atherinomorphae</taxon>
        <taxon>Beloniformes</taxon>
        <taxon>Adrianichthyidae</taxon>
        <taxon>Oryziinae</taxon>
        <taxon>Oryzias</taxon>
    </lineage>
</organism>
<feature type="transmembrane region" description="Helical" evidence="8">
    <location>
        <begin position="261"/>
        <end position="281"/>
    </location>
</feature>
<evidence type="ECO:0000256" key="1">
    <source>
        <dbReference type="ARBA" id="ARBA00004370"/>
    </source>
</evidence>
<dbReference type="PROSITE" id="PS50835">
    <property type="entry name" value="IG_LIKE"/>
    <property type="match status" value="2"/>
</dbReference>
<evidence type="ECO:0000256" key="4">
    <source>
        <dbReference type="ARBA" id="ARBA00023136"/>
    </source>
</evidence>
<dbReference type="Gene3D" id="2.60.40.10">
    <property type="entry name" value="Immunoglobulins"/>
    <property type="match status" value="2"/>
</dbReference>
<dbReference type="PANTHER" id="PTHR19256">
    <property type="entry name" value="T-CELL RECEPTOR GAMMA CHAIN"/>
    <property type="match status" value="1"/>
</dbReference>
<sequence length="321" mass="36015">MELFFCFPDFCHGVEIQQPSSVFGRDGDPSVTLTCKQDDSQFFYMFWYRQRGGGGRMELLVYSPGASVANVEAPFNGSKYSAFRPTVLASSLQVQAVEAADAAVYFCASSRAQCSYQAYFGEGTRLTVLEPDLKVTAPTRVKVLSPSEKECSSGKKTLVCVASGFYPDHVSVSWMINGGAVSKGVATDSAATRQNRTYRITSRLTVFSEEWTSNNLFVCSVSFFNGTTTTYHNAEVQDLHPFGLFRPAFYKYLRITQSAKLSYIIFIVKSCIYGAFIWFVAWKLQVCHRNKTFSVMFGKKNRVFVTLGFCVLQSSREKRRK</sequence>
<evidence type="ECO:0000313" key="11">
    <source>
        <dbReference type="Proteomes" id="UP000694383"/>
    </source>
</evidence>
<evidence type="ECO:0000256" key="3">
    <source>
        <dbReference type="ARBA" id="ARBA00022989"/>
    </source>
</evidence>
<keyword evidence="6" id="KW-0675">Receptor</keyword>
<proteinExistence type="predicted"/>
<reference evidence="10" key="2">
    <citation type="submission" date="2025-09" db="UniProtKB">
        <authorList>
            <consortium name="Ensembl"/>
        </authorList>
    </citation>
    <scope>IDENTIFICATION</scope>
</reference>
<dbReference type="SUPFAM" id="SSF48726">
    <property type="entry name" value="Immunoglobulin"/>
    <property type="match status" value="2"/>
</dbReference>
<comment type="subcellular location">
    <subcellularLocation>
        <location evidence="1">Membrane</location>
    </subcellularLocation>
</comment>
<dbReference type="Proteomes" id="UP000694383">
    <property type="component" value="Unplaced"/>
</dbReference>
<dbReference type="Pfam" id="PF07654">
    <property type="entry name" value="C1-set"/>
    <property type="match status" value="1"/>
</dbReference>
<accession>A0A8C8A5C6</accession>